<organism evidence="1 2">
    <name type="scientific">Rhizobium mesosinicum</name>
    <dbReference type="NCBI Taxonomy" id="335017"/>
    <lineage>
        <taxon>Bacteria</taxon>
        <taxon>Pseudomonadati</taxon>
        <taxon>Pseudomonadota</taxon>
        <taxon>Alphaproteobacteria</taxon>
        <taxon>Hyphomicrobiales</taxon>
        <taxon>Rhizobiaceae</taxon>
        <taxon>Rhizobium/Agrobacterium group</taxon>
        <taxon>Rhizobium</taxon>
    </lineage>
</organism>
<dbReference type="Proteomes" id="UP000717752">
    <property type="component" value="Unassembled WGS sequence"/>
</dbReference>
<gene>
    <name evidence="1" type="ORF">JNB85_26870</name>
</gene>
<keyword evidence="2" id="KW-1185">Reference proteome</keyword>
<proteinExistence type="predicted"/>
<evidence type="ECO:0000313" key="2">
    <source>
        <dbReference type="Proteomes" id="UP000717752"/>
    </source>
</evidence>
<dbReference type="EMBL" id="JAEUAK010000014">
    <property type="protein sequence ID" value="MBW9056038.1"/>
    <property type="molecule type" value="Genomic_DNA"/>
</dbReference>
<sequence length="48" mass="5067">MSNDGKGISMVRHEHAIAERNHLAGIAGLDFAVSVSSKTKAKTTTKTV</sequence>
<name>A0ABS7H3A6_9HYPH</name>
<protein>
    <submittedName>
        <fullName evidence="1">Uncharacterized protein</fullName>
    </submittedName>
</protein>
<comment type="caution">
    <text evidence="1">The sequence shown here is derived from an EMBL/GenBank/DDBJ whole genome shotgun (WGS) entry which is preliminary data.</text>
</comment>
<evidence type="ECO:0000313" key="1">
    <source>
        <dbReference type="EMBL" id="MBW9056038.1"/>
    </source>
</evidence>
<reference evidence="1 2" key="1">
    <citation type="journal article" date="2021" name="MBio">
        <title>Poor Competitiveness of Bradyrhizobium in Pigeon Pea Root Colonization in Indian Soils.</title>
        <authorList>
            <person name="Chalasani D."/>
            <person name="Basu A."/>
            <person name="Pullabhotla S.V.S.R.N."/>
            <person name="Jorrin B."/>
            <person name="Neal A.L."/>
            <person name="Poole P.S."/>
            <person name="Podile A.R."/>
            <person name="Tkacz A."/>
        </authorList>
    </citation>
    <scope>NUCLEOTIDE SEQUENCE [LARGE SCALE GENOMIC DNA]</scope>
    <source>
        <strain evidence="1 2">HU56</strain>
    </source>
</reference>
<accession>A0ABS7H3A6</accession>